<feature type="domain" description="RSE1/DDB1/CPSF1 C-terminal" evidence="1">
    <location>
        <begin position="211"/>
        <end position="527"/>
    </location>
</feature>
<dbReference type="Pfam" id="PF03178">
    <property type="entry name" value="CPSF_A"/>
    <property type="match status" value="1"/>
</dbReference>
<proteinExistence type="predicted"/>
<sequence>MLKVENSPYSFLFMNGEFNLQSLLVGCENGTLLTLVVEEIAETEGTTKHELKAIKTEKIGSEAVHLLHSPVLGKMEVGCGILAVSNHSWFKESVDGDFFQLKSHISPCICIIPESESIATILEDQLRVFILEDLQPKPPVTIPLEYTPKKFAVDSYTGNIFIIETDNNSYTEETKEKKRIEFEKHVKAKSQQPASNLPTFEDIPKSWASLLRVVNLTGVNAREVFKLPFDQNEAALSLCRFEQGYDDLLLVGVAKNFRLSSECCTEASIYTYRILEQGETISFLHKTDIKSAPLAMCYYEGNVLIGIGRKLALYCVVPESLVLELVCEKKDCVSNSITAIYPVDKRILVSDSKFGISYLVYVSSDNSLCLLQEDIFPSEVTAACILSGNRMARATKSRDIFIVELGSLQDRDMSKVYNDDEPPFTLSKEKLLGCFHVGEIVSSMQTFNIFPNEPDTVVYTTLSGSVGILSWQKDAEFLNFLYEALLRLAQEIDNKRTTLPIFPNSRFRSRHFKRENVVDGDFLDEFFGLEVGLQEIICREMEEKDITQISTKLEKIRRDSMLDFQF</sequence>
<gene>
    <name evidence="2" type="primary">sf3b3_0</name>
    <name evidence="2" type="ORF">AVEN_123521_1</name>
</gene>
<dbReference type="Gene3D" id="2.130.10.10">
    <property type="entry name" value="YVTN repeat-like/Quinoprotein amine dehydrogenase"/>
    <property type="match status" value="1"/>
</dbReference>
<dbReference type="EMBL" id="BGPR01010502">
    <property type="protein sequence ID" value="GBN46515.1"/>
    <property type="molecule type" value="Genomic_DNA"/>
</dbReference>
<dbReference type="GO" id="GO:0003676">
    <property type="term" value="F:nucleic acid binding"/>
    <property type="evidence" value="ECO:0007669"/>
    <property type="project" value="InterPro"/>
</dbReference>
<dbReference type="SUPFAM" id="SSF50978">
    <property type="entry name" value="WD40 repeat-like"/>
    <property type="match status" value="1"/>
</dbReference>
<dbReference type="InterPro" id="IPR004871">
    <property type="entry name" value="RSE1/DDB1/CPSF1_C"/>
</dbReference>
<organism evidence="2 3">
    <name type="scientific">Araneus ventricosus</name>
    <name type="common">Orbweaver spider</name>
    <name type="synonym">Epeira ventricosa</name>
    <dbReference type="NCBI Taxonomy" id="182803"/>
    <lineage>
        <taxon>Eukaryota</taxon>
        <taxon>Metazoa</taxon>
        <taxon>Ecdysozoa</taxon>
        <taxon>Arthropoda</taxon>
        <taxon>Chelicerata</taxon>
        <taxon>Arachnida</taxon>
        <taxon>Araneae</taxon>
        <taxon>Araneomorphae</taxon>
        <taxon>Entelegynae</taxon>
        <taxon>Araneoidea</taxon>
        <taxon>Araneidae</taxon>
        <taxon>Araneus</taxon>
    </lineage>
</organism>
<name>A0A4Y2P3Q3_ARAVE</name>
<dbReference type="InterPro" id="IPR050358">
    <property type="entry name" value="RSE1/DDB1/CFT1"/>
</dbReference>
<dbReference type="InterPro" id="IPR015943">
    <property type="entry name" value="WD40/YVTN_repeat-like_dom_sf"/>
</dbReference>
<accession>A0A4Y2P3Q3</accession>
<evidence type="ECO:0000259" key="1">
    <source>
        <dbReference type="Pfam" id="PF03178"/>
    </source>
</evidence>
<dbReference type="PANTHER" id="PTHR10644">
    <property type="entry name" value="DNA REPAIR/RNA PROCESSING CPSF FAMILY"/>
    <property type="match status" value="1"/>
</dbReference>
<dbReference type="InterPro" id="IPR036322">
    <property type="entry name" value="WD40_repeat_dom_sf"/>
</dbReference>
<reference evidence="2 3" key="1">
    <citation type="journal article" date="2019" name="Sci. Rep.">
        <title>Orb-weaving spider Araneus ventricosus genome elucidates the spidroin gene catalogue.</title>
        <authorList>
            <person name="Kono N."/>
            <person name="Nakamura H."/>
            <person name="Ohtoshi R."/>
            <person name="Moran D.A.P."/>
            <person name="Shinohara A."/>
            <person name="Yoshida Y."/>
            <person name="Fujiwara M."/>
            <person name="Mori M."/>
            <person name="Tomita M."/>
            <person name="Arakawa K."/>
        </authorList>
    </citation>
    <scope>NUCLEOTIDE SEQUENCE [LARGE SCALE GENOMIC DNA]</scope>
</reference>
<keyword evidence="3" id="KW-1185">Reference proteome</keyword>
<dbReference type="OrthoDB" id="10561096at2759"/>
<dbReference type="GO" id="GO:0005634">
    <property type="term" value="C:nucleus"/>
    <property type="evidence" value="ECO:0007669"/>
    <property type="project" value="InterPro"/>
</dbReference>
<comment type="caution">
    <text evidence="2">The sequence shown here is derived from an EMBL/GenBank/DDBJ whole genome shotgun (WGS) entry which is preliminary data.</text>
</comment>
<protein>
    <submittedName>
        <fullName evidence="2">Splicing factor 3B subunit 3</fullName>
    </submittedName>
</protein>
<dbReference type="Proteomes" id="UP000499080">
    <property type="component" value="Unassembled WGS sequence"/>
</dbReference>
<dbReference type="AlphaFoldDB" id="A0A4Y2P3Q3"/>
<evidence type="ECO:0000313" key="3">
    <source>
        <dbReference type="Proteomes" id="UP000499080"/>
    </source>
</evidence>
<evidence type="ECO:0000313" key="2">
    <source>
        <dbReference type="EMBL" id="GBN46515.1"/>
    </source>
</evidence>